<dbReference type="InterPro" id="IPR037522">
    <property type="entry name" value="HD_GYP_dom"/>
</dbReference>
<dbReference type="Pfam" id="PF00497">
    <property type="entry name" value="SBP_bac_3"/>
    <property type="match status" value="1"/>
</dbReference>
<keyword evidence="1" id="KW-0812">Transmembrane</keyword>
<reference evidence="3 4" key="1">
    <citation type="submission" date="2016-10" db="EMBL/GenBank/DDBJ databases">
        <authorList>
            <person name="de Groot N.N."/>
        </authorList>
    </citation>
    <scope>NUCLEOTIDE SEQUENCE [LARGE SCALE GENOMIC DNA]</scope>
    <source>
        <strain evidence="3 4">DSM 6059</strain>
    </source>
</reference>
<dbReference type="GO" id="GO:0008081">
    <property type="term" value="F:phosphoric diester hydrolase activity"/>
    <property type="evidence" value="ECO:0007669"/>
    <property type="project" value="UniProtKB-ARBA"/>
</dbReference>
<keyword evidence="1" id="KW-1133">Transmembrane helix</keyword>
<evidence type="ECO:0000313" key="4">
    <source>
        <dbReference type="Proteomes" id="UP000198862"/>
    </source>
</evidence>
<dbReference type="SUPFAM" id="SSF53850">
    <property type="entry name" value="Periplasmic binding protein-like II"/>
    <property type="match status" value="1"/>
</dbReference>
<evidence type="ECO:0000256" key="1">
    <source>
        <dbReference type="SAM" id="Phobius"/>
    </source>
</evidence>
<evidence type="ECO:0000313" key="3">
    <source>
        <dbReference type="EMBL" id="SFC12293.1"/>
    </source>
</evidence>
<keyword evidence="1" id="KW-0472">Membrane</keyword>
<dbReference type="SMART" id="SM00062">
    <property type="entry name" value="PBPb"/>
    <property type="match status" value="1"/>
</dbReference>
<dbReference type="CDD" id="cd01007">
    <property type="entry name" value="PBP2_BvgS_HisK_like"/>
    <property type="match status" value="1"/>
</dbReference>
<dbReference type="Gene3D" id="3.40.190.10">
    <property type="entry name" value="Periplasmic binding protein-like II"/>
    <property type="match status" value="2"/>
</dbReference>
<dbReference type="Gene3D" id="1.10.3210.10">
    <property type="entry name" value="Hypothetical protein af1432"/>
    <property type="match status" value="2"/>
</dbReference>
<dbReference type="AlphaFoldDB" id="A0A1I1GSU2"/>
<dbReference type="Pfam" id="PF13487">
    <property type="entry name" value="HD_5"/>
    <property type="match status" value="1"/>
</dbReference>
<dbReference type="PANTHER" id="PTHR43155">
    <property type="entry name" value="CYCLIC DI-GMP PHOSPHODIESTERASE PA4108-RELATED"/>
    <property type="match status" value="1"/>
</dbReference>
<keyword evidence="4" id="KW-1185">Reference proteome</keyword>
<dbReference type="PANTHER" id="PTHR43155:SF2">
    <property type="entry name" value="CYCLIC DI-GMP PHOSPHODIESTERASE PA4108"/>
    <property type="match status" value="1"/>
</dbReference>
<dbReference type="Gene3D" id="3.30.450.20">
    <property type="entry name" value="PAS domain"/>
    <property type="match status" value="1"/>
</dbReference>
<dbReference type="EMBL" id="FOLO01000005">
    <property type="protein sequence ID" value="SFC12293.1"/>
    <property type="molecule type" value="Genomic_DNA"/>
</dbReference>
<feature type="domain" description="HD-GYP" evidence="2">
    <location>
        <begin position="830"/>
        <end position="1036"/>
    </location>
</feature>
<protein>
    <submittedName>
        <fullName evidence="3">HD domain-containing protein</fullName>
    </submittedName>
</protein>
<dbReference type="SMART" id="SM00471">
    <property type="entry name" value="HDc"/>
    <property type="match status" value="1"/>
</dbReference>
<dbReference type="InterPro" id="IPR003607">
    <property type="entry name" value="HD/PDEase_dom"/>
</dbReference>
<gene>
    <name evidence="3" type="ORF">SAMN02745724_00943</name>
</gene>
<dbReference type="OrthoDB" id="9764808at2"/>
<sequence length="1055" mass="120106">MFKNSIRRFRISIHLTLVSIFFIATSLTAVIAIGLHYYFSMSFATETALNSFQITAKYTRDYLSNIDEQATKVTKVLAQNTSLLNSNALTSANYHLFAQVMENNPIFYSLYIGQGNGKFNQLINLDASPLIRKQFSASPTDRWLNVKSNARTAQQSIEYLDKNFNMRHIRETQSDFDPTKRLWYQKSRIGKIYKSDPYQFNSLQAPGLTFSTRLADSGNVLGIDIALSSLSSHLQEHQLPQGSEIYLYQESGELIATSNTKHSQLKVPDALPLALTVQQELAISNIPAITLSNSKDWVPIDFAISGQPKGYAIDVFNLVSQMTGIRFEYVNGFSWPKLVSMFKNKELDALQAVYDTPENRKIGALSDTFLNLPFAVVTQVDSPEISSIQSLNNKTLAIAEGWSITQILKGNFPLINIIEFKTPKEAILAVKTGEADAALDSKIILENMISQYFIEDLTLQPTISFSPIEIPENLHLLLHHEHADLLPTINMALRKITQKQKNILQKKWLETQFNSALNQSINVPYKPLISYAKKTTTHNKLIKQMLPSGEYFMFISPVNMSNQNKSYFAVVAPYATIIAPSLAKVKISILITVLCLLCMLPISYLFAGLIENPIRRLVEQNNLIKHRKFNEIETPFTHIKEFDELADSLTDMASSIQKHENNQKQLMESFIELIAQAIDDKSPYTAGHCERVPELGIMLVNEASRCETGCFSDFALKTEDQQREFRIAAWLHDCGKITTPDHIVDKGTKLETIYNRIHEIRMRFEVLWRDAEIDYYKKILLEPDSGAFYKQELKHIHNQLQDDFAFVAQSNIGGEFMGNDKIERLTQISKQTWLRYFDDGLGLSPIEFEKHSNNCKIKLPVTEKLLMDKKSHIEKRTRNKSYDPSFGIKMTIPEKLYNRGELYNLSISRGTLTAEDRYKINEHVISTIKMLDNLPFPPELKNVPRYASTHHETLIGTGYPRKLSAKDLSIPEKILVLADIFEALTAADRPYKKAKPLSVAIDIIYKMVLDKHIDRDIFVLFLTSGVYLSYAQKYLPPSQLDTVDINKYLNIENVA</sequence>
<evidence type="ECO:0000259" key="2">
    <source>
        <dbReference type="PROSITE" id="PS51832"/>
    </source>
</evidence>
<dbReference type="Proteomes" id="UP000198862">
    <property type="component" value="Unassembled WGS sequence"/>
</dbReference>
<dbReference type="STRING" id="1123010.SAMN02745724_00943"/>
<organism evidence="3 4">
    <name type="scientific">Pseudoalteromonas denitrificans DSM 6059</name>
    <dbReference type="NCBI Taxonomy" id="1123010"/>
    <lineage>
        <taxon>Bacteria</taxon>
        <taxon>Pseudomonadati</taxon>
        <taxon>Pseudomonadota</taxon>
        <taxon>Gammaproteobacteria</taxon>
        <taxon>Alteromonadales</taxon>
        <taxon>Pseudoalteromonadaceae</taxon>
        <taxon>Pseudoalteromonas</taxon>
    </lineage>
</organism>
<dbReference type="Gene3D" id="6.10.340.10">
    <property type="match status" value="1"/>
</dbReference>
<dbReference type="RefSeq" id="WP_091980692.1">
    <property type="nucleotide sequence ID" value="NZ_FOLO01000005.1"/>
</dbReference>
<accession>A0A1I1GSU2</accession>
<dbReference type="SUPFAM" id="SSF109604">
    <property type="entry name" value="HD-domain/PDEase-like"/>
    <property type="match status" value="2"/>
</dbReference>
<dbReference type="CDD" id="cd00077">
    <property type="entry name" value="HDc"/>
    <property type="match status" value="1"/>
</dbReference>
<proteinExistence type="predicted"/>
<dbReference type="PROSITE" id="PS51832">
    <property type="entry name" value="HD_GYP"/>
    <property type="match status" value="1"/>
</dbReference>
<dbReference type="InterPro" id="IPR001638">
    <property type="entry name" value="Solute-binding_3/MltF_N"/>
</dbReference>
<name>A0A1I1GSU2_9GAMM</name>
<feature type="transmembrane region" description="Helical" evidence="1">
    <location>
        <begin position="12"/>
        <end position="39"/>
    </location>
</feature>